<dbReference type="EMBL" id="RPOK01000003">
    <property type="protein sequence ID" value="RPJ66623.1"/>
    <property type="molecule type" value="Genomic_DNA"/>
</dbReference>
<gene>
    <name evidence="2" type="ORF">DRW07_11110</name>
</gene>
<keyword evidence="1" id="KW-0732">Signal</keyword>
<dbReference type="Proteomes" id="UP000275281">
    <property type="component" value="Unassembled WGS sequence"/>
</dbReference>
<dbReference type="RefSeq" id="WP_124027980.1">
    <property type="nucleotide sequence ID" value="NZ_JBHRSN010000006.1"/>
</dbReference>
<evidence type="ECO:0000313" key="2">
    <source>
        <dbReference type="EMBL" id="RPJ66623.1"/>
    </source>
</evidence>
<reference evidence="2 3" key="1">
    <citation type="submission" date="2018-11" db="EMBL/GenBank/DDBJ databases">
        <authorList>
            <person name="Ye M.-Q."/>
            <person name="Du Z.-J."/>
        </authorList>
    </citation>
    <scope>NUCLEOTIDE SEQUENCE [LARGE SCALE GENOMIC DNA]</scope>
    <source>
        <strain evidence="2 3">U0105</strain>
    </source>
</reference>
<dbReference type="AlphaFoldDB" id="A0A3N5Y121"/>
<dbReference type="Gene3D" id="3.40.190.10">
    <property type="entry name" value="Periplasmic binding protein-like II"/>
    <property type="match status" value="2"/>
</dbReference>
<name>A0A3N5Y121_9ALTE</name>
<dbReference type="OrthoDB" id="6193186at2"/>
<evidence type="ECO:0000256" key="1">
    <source>
        <dbReference type="SAM" id="SignalP"/>
    </source>
</evidence>
<feature type="chain" id="PRO_5018062570" evidence="1">
    <location>
        <begin position="21"/>
        <end position="262"/>
    </location>
</feature>
<keyword evidence="3" id="KW-1185">Reference proteome</keyword>
<accession>A0A3N5Y121</accession>
<evidence type="ECO:0000313" key="3">
    <source>
        <dbReference type="Proteomes" id="UP000275281"/>
    </source>
</evidence>
<dbReference type="SUPFAM" id="SSF53850">
    <property type="entry name" value="Periplasmic binding protein-like II"/>
    <property type="match status" value="1"/>
</dbReference>
<protein>
    <submittedName>
        <fullName evidence="2">Uncharacterized protein</fullName>
    </submittedName>
</protein>
<comment type="caution">
    <text evidence="2">The sequence shown here is derived from an EMBL/GenBank/DDBJ whole genome shotgun (WGS) entry which is preliminary data.</text>
</comment>
<organism evidence="2 3">
    <name type="scientific">Alteromonas sediminis</name>
    <dbReference type="NCBI Taxonomy" id="2259342"/>
    <lineage>
        <taxon>Bacteria</taxon>
        <taxon>Pseudomonadati</taxon>
        <taxon>Pseudomonadota</taxon>
        <taxon>Gammaproteobacteria</taxon>
        <taxon>Alteromonadales</taxon>
        <taxon>Alteromonadaceae</taxon>
        <taxon>Alteromonas/Salinimonas group</taxon>
        <taxon>Alteromonas</taxon>
    </lineage>
</organism>
<feature type="signal peptide" evidence="1">
    <location>
        <begin position="1"/>
        <end position="20"/>
    </location>
</feature>
<proteinExistence type="predicted"/>
<sequence>MVRFVYLILMLILPNACASAAPPKTVKVCMMDSELFPLWRKPGQEDKINPGINIELQKQIMDAVKLQIEWVRAPFPRCLVMLRHNEVDLFNAASYSPDRELYGVYPKDNGQIDITKRLKTDSYYAYVRRKASLTWSSDNFVPSPSKPIAIEIGASIRSKLNDLNIPIYEVSRVEQAFGMLEKGRVSAVVTNQFNGYIYQSDDIIELNPAVQSKFYYLISSHQFNNEYPVLMRQIWSQSEQVRKESFKRLLDKYAGLTSWHEN</sequence>